<comment type="caution">
    <text evidence="1">The sequence shown here is derived from an EMBL/GenBank/DDBJ whole genome shotgun (WGS) entry which is preliminary data.</text>
</comment>
<organism evidence="1">
    <name type="scientific">marine sediment metagenome</name>
    <dbReference type="NCBI Taxonomy" id="412755"/>
    <lineage>
        <taxon>unclassified sequences</taxon>
        <taxon>metagenomes</taxon>
        <taxon>ecological metagenomes</taxon>
    </lineage>
</organism>
<accession>A0A0F9EC47</accession>
<dbReference type="AlphaFoldDB" id="A0A0F9EC47"/>
<sequence>MKRITRKHLNSSITIDTRLGRRTLDCKIHKGLAVTPSQNAMVPGYHITHVATGKTVTAYTFKLNQAWSVLLALEPLTDWTRATLKDLAAAVPRTPSGFYDLVRRIVQSIVER</sequence>
<reference evidence="1" key="1">
    <citation type="journal article" date="2015" name="Nature">
        <title>Complex archaea that bridge the gap between prokaryotes and eukaryotes.</title>
        <authorList>
            <person name="Spang A."/>
            <person name="Saw J.H."/>
            <person name="Jorgensen S.L."/>
            <person name="Zaremba-Niedzwiedzka K."/>
            <person name="Martijn J."/>
            <person name="Lind A.E."/>
            <person name="van Eijk R."/>
            <person name="Schleper C."/>
            <person name="Guy L."/>
            <person name="Ettema T.J."/>
        </authorList>
    </citation>
    <scope>NUCLEOTIDE SEQUENCE</scope>
</reference>
<evidence type="ECO:0000313" key="1">
    <source>
        <dbReference type="EMBL" id="KKL63776.1"/>
    </source>
</evidence>
<name>A0A0F9EC47_9ZZZZ</name>
<dbReference type="EMBL" id="LAZR01028051">
    <property type="protein sequence ID" value="KKL63776.1"/>
    <property type="molecule type" value="Genomic_DNA"/>
</dbReference>
<protein>
    <submittedName>
        <fullName evidence="1">Uncharacterized protein</fullName>
    </submittedName>
</protein>
<proteinExistence type="predicted"/>
<gene>
    <name evidence="1" type="ORF">LCGC14_2171720</name>
</gene>